<proteinExistence type="predicted"/>
<evidence type="ECO:0000313" key="3">
    <source>
        <dbReference type="Proteomes" id="UP000441389"/>
    </source>
</evidence>
<name>A0A6I4J577_9SPHN</name>
<comment type="caution">
    <text evidence="2">The sequence shown here is derived from an EMBL/GenBank/DDBJ whole genome shotgun (WGS) entry which is preliminary data.</text>
</comment>
<dbReference type="AlphaFoldDB" id="A0A6I4J577"/>
<protein>
    <submittedName>
        <fullName evidence="2">Uroporphyrinogen III synthase HEM4</fullName>
    </submittedName>
</protein>
<organism evidence="2 3">
    <name type="scientific">Sphingomonas horti</name>
    <dbReference type="NCBI Taxonomy" id="2682842"/>
    <lineage>
        <taxon>Bacteria</taxon>
        <taxon>Pseudomonadati</taxon>
        <taxon>Pseudomonadota</taxon>
        <taxon>Alphaproteobacteria</taxon>
        <taxon>Sphingomonadales</taxon>
        <taxon>Sphingomonadaceae</taxon>
        <taxon>Sphingomonas</taxon>
    </lineage>
</organism>
<reference evidence="2 3" key="1">
    <citation type="submission" date="2019-12" db="EMBL/GenBank/DDBJ databases">
        <authorList>
            <person name="Huq M.A."/>
        </authorList>
    </citation>
    <scope>NUCLEOTIDE SEQUENCE [LARGE SCALE GENOMIC DNA]</scope>
    <source>
        <strain evidence="2 3">MAH-20</strain>
    </source>
</reference>
<accession>A0A6I4J577</accession>
<dbReference type="Gene3D" id="3.40.50.10090">
    <property type="match status" value="1"/>
</dbReference>
<sequence length="217" mass="22201">MTRPVLVLRPQPGADATAARAAALGLHPIVAPLFRIVPRAWTMPGTPFDALLLTSANAVRALDDRIDRAVPAYAVGGATADAARAAGFESVIAGPGRIEELVPLILADGIESLLHLAGEDRTAFDPAGLRIETRIVYAAEPVSPPAAFEDALADGAVALLHSARAARRFRELAGPGRRIAAISAAVLAAAGDGWAATTVADAPSDDALLAAAARLCQ</sequence>
<keyword evidence="3" id="KW-1185">Reference proteome</keyword>
<dbReference type="InterPro" id="IPR036108">
    <property type="entry name" value="4pyrrol_syn_uPrphyn_synt_sf"/>
</dbReference>
<dbReference type="Pfam" id="PF02602">
    <property type="entry name" value="HEM4"/>
    <property type="match status" value="1"/>
</dbReference>
<evidence type="ECO:0000313" key="2">
    <source>
        <dbReference type="EMBL" id="MVO79354.1"/>
    </source>
</evidence>
<dbReference type="RefSeq" id="WP_157028315.1">
    <property type="nucleotide sequence ID" value="NZ_WQMS01000020.1"/>
</dbReference>
<dbReference type="Proteomes" id="UP000441389">
    <property type="component" value="Unassembled WGS sequence"/>
</dbReference>
<gene>
    <name evidence="2" type="ORF">GON01_15580</name>
</gene>
<dbReference type="GO" id="GO:0004852">
    <property type="term" value="F:uroporphyrinogen-III synthase activity"/>
    <property type="evidence" value="ECO:0007669"/>
    <property type="project" value="InterPro"/>
</dbReference>
<dbReference type="InterPro" id="IPR003754">
    <property type="entry name" value="4pyrrol_synth_uPrphyn_synth"/>
</dbReference>
<dbReference type="GO" id="GO:0033014">
    <property type="term" value="P:tetrapyrrole biosynthetic process"/>
    <property type="evidence" value="ECO:0007669"/>
    <property type="project" value="InterPro"/>
</dbReference>
<evidence type="ECO:0000259" key="1">
    <source>
        <dbReference type="Pfam" id="PF02602"/>
    </source>
</evidence>
<dbReference type="EMBL" id="WQMS01000020">
    <property type="protein sequence ID" value="MVO79354.1"/>
    <property type="molecule type" value="Genomic_DNA"/>
</dbReference>
<feature type="domain" description="Tetrapyrrole biosynthesis uroporphyrinogen III synthase" evidence="1">
    <location>
        <begin position="16"/>
        <end position="209"/>
    </location>
</feature>
<dbReference type="SUPFAM" id="SSF69618">
    <property type="entry name" value="HemD-like"/>
    <property type="match status" value="1"/>
</dbReference>